<dbReference type="GeneID" id="110782413"/>
<dbReference type="InterPro" id="IPR002182">
    <property type="entry name" value="NB-ARC"/>
</dbReference>
<dbReference type="InterPro" id="IPR032675">
    <property type="entry name" value="LRR_dom_sf"/>
</dbReference>
<dbReference type="PRINTS" id="PR00364">
    <property type="entry name" value="DISEASERSIST"/>
</dbReference>
<evidence type="ECO:0000313" key="18">
    <source>
        <dbReference type="RefSeq" id="XP_056694251.1"/>
    </source>
</evidence>
<evidence type="ECO:0000259" key="8">
    <source>
        <dbReference type="Pfam" id="PF23559"/>
    </source>
</evidence>
<evidence type="ECO:0000256" key="5">
    <source>
        <dbReference type="ARBA" id="ARBA00022840"/>
    </source>
</evidence>
<dbReference type="Gene3D" id="1.10.10.10">
    <property type="entry name" value="Winged helix-like DNA-binding domain superfamily/Winged helix DNA-binding domain"/>
    <property type="match status" value="1"/>
</dbReference>
<evidence type="ECO:0000256" key="2">
    <source>
        <dbReference type="ARBA" id="ARBA00022737"/>
    </source>
</evidence>
<dbReference type="InterPro" id="IPR042197">
    <property type="entry name" value="Apaf_helical"/>
</dbReference>
<evidence type="ECO:0000259" key="6">
    <source>
        <dbReference type="Pfam" id="PF00931"/>
    </source>
</evidence>
<dbReference type="InterPro" id="IPR041118">
    <property type="entry name" value="Rx_N"/>
</dbReference>
<dbReference type="RefSeq" id="XP_056694248.1">
    <property type="nucleotide sequence ID" value="XM_056838270.1"/>
</dbReference>
<dbReference type="PANTHER" id="PTHR36766">
    <property type="entry name" value="PLANT BROAD-SPECTRUM MILDEW RESISTANCE PROTEIN RPW8"/>
    <property type="match status" value="1"/>
</dbReference>
<keyword evidence="1" id="KW-0433">Leucine-rich repeat</keyword>
<dbReference type="RefSeq" id="XP_056694244.1">
    <property type="nucleotide sequence ID" value="XM_056838266.1"/>
</dbReference>
<dbReference type="RefSeq" id="XP_056694254.1">
    <property type="nucleotide sequence ID" value="XM_056838276.1"/>
</dbReference>
<dbReference type="SUPFAM" id="SSF52058">
    <property type="entry name" value="L domain-like"/>
    <property type="match status" value="1"/>
</dbReference>
<dbReference type="Pfam" id="PF23559">
    <property type="entry name" value="WHD_DRP"/>
    <property type="match status" value="1"/>
</dbReference>
<dbReference type="Gene3D" id="3.40.50.300">
    <property type="entry name" value="P-loop containing nucleotide triphosphate hydrolases"/>
    <property type="match status" value="1"/>
</dbReference>
<dbReference type="InterPro" id="IPR027417">
    <property type="entry name" value="P-loop_NTPase"/>
</dbReference>
<keyword evidence="5" id="KW-0067">ATP-binding</keyword>
<sequence length="1180" mass="134110">MAEIGYSVCSKLIEVMGSKIIKEICDMWGYNSHLEDLNKSVLTIKDVLLDAEAKRDLSREQQSYIAELKDVVYDADDLFDEFLTLAELKQIDGNNKGGGKFSKKVRRFFSSNKEKMGQAYKMSHMVKEIKKQLGEIVDRYTKFGFIVDYKPIIRRREETCSYFVGAKEIVGRDKDKDVIIGMLLDHDNDCSFLAVVGVGGVGKTTLAQLVYNDERVKSEFQDLRYWVCVSDQDGGQFDDKRILCKIIELVTGQIPPSNESMESVRKKFQEELGGKKYFLVLDDVWNEDRQKWLHLENFLKLGQGGSKIVVTTRSEKTANVIGKRQDYKLECLSAEDSWRLFEMSAFDEGHGQENYDELVTIGKKIVEKCYNNPLAITVVGSLLFGQEINKWRSFESSGLAQIANGDNQIFPILKLSYHNLPHSLKSCFSYCAVFPKDYEIKKEMLIDLWIAQGYIIPLDGGQSIEDAAEEHFVILLRRCFFQDVKKDSLGNVDYVKIHDLMHDVAQEVGKEEICVVTSGTKKLADKIRHVGCVVDRDPEIVFLCSNKIRSYISGRCIKNPVDSQIDNWMCLRVLDLSDSCVKDLSDSIGKLLHLRYLNLSSNIKLEIIPDAITRLHNLQTLLLEDCRSLKELPKDFCKLVKLRHLELQGCHDLIGMSFGMDKLTSLRILPNIVVGRKEQSVDDELKALKGLTEIKGSIDITIYSKYRRVEGMNGTGGGAGYLKSMKHLTGVNITFDEGGCVNPEAVYLKSMKHLTRVIIIFDYKGGCVNPEAVLATLEPPSNIKRLEMWHYSGTTIPVWGRAEINWAISLSHLVDITLEDCYNLQEMPVLSKLPHLKSLELTELDNLEYMESRSSSSSSDTEAATPELPTFFPSLEKLTLWRLDKLKGFGNRRSSSFPRLSKLEIWKCPDLTSFPSCPSLEELELKENNEALQIIVKITTTRGKEEKEEDKNAGVGNSQDDDNVKLWKVEIDNLGYLKSLPTNCLTHLDLTISDSKEGEGEWEVGDAFQKCVSSLRSLTIIGNHGINKVKRLSGRTGLEHFTLLESLKLSDIEDQEDEGEDNIIFWKSFPQNLRSLRIKDSDKMTSLPMGMQYLTSLQTLYLHHCYELNSLPEWISSLSSLQYLRIYYCPALKSLPEAMRNLTSLQTLGISDCPDLVKRCRKPNGKDYPKIQHIPKIIIW</sequence>
<keyword evidence="3" id="KW-0547">Nucleotide-binding</keyword>
<accession>A0ABM3RF59</accession>
<evidence type="ECO:0000313" key="19">
    <source>
        <dbReference type="RefSeq" id="XP_056694252.1"/>
    </source>
</evidence>
<reference evidence="11" key="1">
    <citation type="journal article" date="2021" name="Nat. Commun.">
        <title>Genomic analyses provide insights into spinach domestication and the genetic basis of agronomic traits.</title>
        <authorList>
            <person name="Cai X."/>
            <person name="Sun X."/>
            <person name="Xu C."/>
            <person name="Sun H."/>
            <person name="Wang X."/>
            <person name="Ge C."/>
            <person name="Zhang Z."/>
            <person name="Wang Q."/>
            <person name="Fei Z."/>
            <person name="Jiao C."/>
            <person name="Wang Q."/>
        </authorList>
    </citation>
    <scope>NUCLEOTIDE SEQUENCE [LARGE SCALE GENOMIC DNA]</scope>
    <source>
        <strain evidence="11">cv. Varoflay</strain>
    </source>
</reference>
<keyword evidence="11" id="KW-1185">Reference proteome</keyword>
<feature type="domain" description="Disease resistance N-terminal" evidence="7">
    <location>
        <begin position="10"/>
        <end position="100"/>
    </location>
</feature>
<dbReference type="Gene3D" id="1.20.5.4130">
    <property type="match status" value="1"/>
</dbReference>
<evidence type="ECO:0000313" key="20">
    <source>
        <dbReference type="RefSeq" id="XP_056694253.1"/>
    </source>
</evidence>
<feature type="domain" description="NB-ARC" evidence="6">
    <location>
        <begin position="173"/>
        <end position="348"/>
    </location>
</feature>
<name>A0ABM3RF59_SPIOL</name>
<dbReference type="SUPFAM" id="SSF52047">
    <property type="entry name" value="RNI-like"/>
    <property type="match status" value="1"/>
</dbReference>
<keyword evidence="2" id="KW-0677">Repeat</keyword>
<evidence type="ECO:0000313" key="14">
    <source>
        <dbReference type="RefSeq" id="XP_056694246.1"/>
    </source>
</evidence>
<protein>
    <submittedName>
        <fullName evidence="12 13">Disease resistance protein RGA2 isoform X1</fullName>
    </submittedName>
</protein>
<evidence type="ECO:0000313" key="16">
    <source>
        <dbReference type="RefSeq" id="XP_056694249.1"/>
    </source>
</evidence>
<dbReference type="RefSeq" id="XP_056694251.1">
    <property type="nucleotide sequence ID" value="XM_056838273.1"/>
</dbReference>
<evidence type="ECO:0000313" key="15">
    <source>
        <dbReference type="RefSeq" id="XP_056694248.1"/>
    </source>
</evidence>
<evidence type="ECO:0000256" key="3">
    <source>
        <dbReference type="ARBA" id="ARBA00022741"/>
    </source>
</evidence>
<evidence type="ECO:0000256" key="4">
    <source>
        <dbReference type="ARBA" id="ARBA00022821"/>
    </source>
</evidence>
<dbReference type="InterPro" id="IPR055414">
    <property type="entry name" value="LRR_R13L4/SHOC2-like"/>
</dbReference>
<dbReference type="Pfam" id="PF25019">
    <property type="entry name" value="LRR_R13L1-DRL21"/>
    <property type="match status" value="1"/>
</dbReference>
<evidence type="ECO:0000313" key="13">
    <source>
        <dbReference type="RefSeq" id="XP_056694245.1"/>
    </source>
</evidence>
<dbReference type="RefSeq" id="XP_056694252.1">
    <property type="nucleotide sequence ID" value="XM_056838274.1"/>
</dbReference>
<gene>
    <name evidence="12 13 14 15 16 17 18 19 20 21" type="primary">LOC110782413</name>
</gene>
<feature type="domain" description="Disease resistance R13L4/SHOC-2-like LRR" evidence="9">
    <location>
        <begin position="548"/>
        <end position="696"/>
    </location>
</feature>
<evidence type="ECO:0000259" key="10">
    <source>
        <dbReference type="Pfam" id="PF25019"/>
    </source>
</evidence>
<evidence type="ECO:0000313" key="11">
    <source>
        <dbReference type="Proteomes" id="UP000813463"/>
    </source>
</evidence>
<dbReference type="Proteomes" id="UP000813463">
    <property type="component" value="Chromosome 3"/>
</dbReference>
<dbReference type="InterPro" id="IPR036388">
    <property type="entry name" value="WH-like_DNA-bd_sf"/>
</dbReference>
<proteinExistence type="predicted"/>
<feature type="domain" description="Disease resistance protein winged helix" evidence="8">
    <location>
        <begin position="433"/>
        <end position="505"/>
    </location>
</feature>
<dbReference type="RefSeq" id="XP_056694249.1">
    <property type="nucleotide sequence ID" value="XM_056838271.1"/>
</dbReference>
<dbReference type="RefSeq" id="XP_056694246.1">
    <property type="nucleotide sequence ID" value="XM_056838268.1"/>
</dbReference>
<feature type="domain" description="R13L1/DRL21-like LRR repeat region" evidence="10">
    <location>
        <begin position="744"/>
        <end position="843"/>
    </location>
</feature>
<dbReference type="RefSeq" id="XP_056694245.1">
    <property type="nucleotide sequence ID" value="XM_056838267.1"/>
</dbReference>
<dbReference type="Pfam" id="PF00931">
    <property type="entry name" value="NB-ARC"/>
    <property type="match status" value="1"/>
</dbReference>
<dbReference type="RefSeq" id="XP_056694253.1">
    <property type="nucleotide sequence ID" value="XM_056838275.1"/>
</dbReference>
<dbReference type="RefSeq" id="XP_056694250.1">
    <property type="nucleotide sequence ID" value="XM_056838272.1"/>
</dbReference>
<organism evidence="11 19">
    <name type="scientific">Spinacia oleracea</name>
    <name type="common">Spinach</name>
    <dbReference type="NCBI Taxonomy" id="3562"/>
    <lineage>
        <taxon>Eukaryota</taxon>
        <taxon>Viridiplantae</taxon>
        <taxon>Streptophyta</taxon>
        <taxon>Embryophyta</taxon>
        <taxon>Tracheophyta</taxon>
        <taxon>Spermatophyta</taxon>
        <taxon>Magnoliopsida</taxon>
        <taxon>eudicotyledons</taxon>
        <taxon>Gunneridae</taxon>
        <taxon>Pentapetalae</taxon>
        <taxon>Caryophyllales</taxon>
        <taxon>Chenopodiaceae</taxon>
        <taxon>Chenopodioideae</taxon>
        <taxon>Anserineae</taxon>
        <taxon>Spinacia</taxon>
    </lineage>
</organism>
<reference evidence="12 13" key="2">
    <citation type="submission" date="2025-05" db="UniProtKB">
        <authorList>
            <consortium name="RefSeq"/>
        </authorList>
    </citation>
    <scope>IDENTIFICATION</scope>
    <source>
        <tissue evidence="12 13">Leaf</tissue>
    </source>
</reference>
<dbReference type="SUPFAM" id="SSF52540">
    <property type="entry name" value="P-loop containing nucleoside triphosphate hydrolases"/>
    <property type="match status" value="1"/>
</dbReference>
<evidence type="ECO:0000313" key="17">
    <source>
        <dbReference type="RefSeq" id="XP_056694250.1"/>
    </source>
</evidence>
<dbReference type="PANTHER" id="PTHR36766:SF35">
    <property type="entry name" value="DISEASE RESISTANCE PROTEIN RGA3"/>
    <property type="match status" value="1"/>
</dbReference>
<evidence type="ECO:0000256" key="1">
    <source>
        <dbReference type="ARBA" id="ARBA00022614"/>
    </source>
</evidence>
<dbReference type="InterPro" id="IPR056789">
    <property type="entry name" value="LRR_R13L1-DRL21"/>
</dbReference>
<feature type="domain" description="Disease resistance R13L4/SHOC-2-like LRR" evidence="9">
    <location>
        <begin position="1015"/>
        <end position="1153"/>
    </location>
</feature>
<dbReference type="Pfam" id="PF23598">
    <property type="entry name" value="LRR_14"/>
    <property type="match status" value="2"/>
</dbReference>
<dbReference type="Gene3D" id="1.10.8.430">
    <property type="entry name" value="Helical domain of apoptotic protease-activating factors"/>
    <property type="match status" value="1"/>
</dbReference>
<evidence type="ECO:0000259" key="9">
    <source>
        <dbReference type="Pfam" id="PF23598"/>
    </source>
</evidence>
<dbReference type="InterPro" id="IPR058922">
    <property type="entry name" value="WHD_DRP"/>
</dbReference>
<dbReference type="Gene3D" id="3.80.10.10">
    <property type="entry name" value="Ribonuclease Inhibitor"/>
    <property type="match status" value="3"/>
</dbReference>
<evidence type="ECO:0000313" key="12">
    <source>
        <dbReference type="RefSeq" id="XP_056694244.1"/>
    </source>
</evidence>
<dbReference type="Pfam" id="PF18052">
    <property type="entry name" value="Rx_N"/>
    <property type="match status" value="1"/>
</dbReference>
<keyword evidence="4" id="KW-0611">Plant defense</keyword>
<evidence type="ECO:0000313" key="21">
    <source>
        <dbReference type="RefSeq" id="XP_056694254.1"/>
    </source>
</evidence>
<evidence type="ECO:0000259" key="7">
    <source>
        <dbReference type="Pfam" id="PF18052"/>
    </source>
</evidence>